<organism evidence="2">
    <name type="scientific">Rhodopseudomonas palustris (strain BisB18)</name>
    <dbReference type="NCBI Taxonomy" id="316056"/>
    <lineage>
        <taxon>Bacteria</taxon>
        <taxon>Pseudomonadati</taxon>
        <taxon>Pseudomonadota</taxon>
        <taxon>Alphaproteobacteria</taxon>
        <taxon>Hyphomicrobiales</taxon>
        <taxon>Nitrobacteraceae</taxon>
        <taxon>Rhodopseudomonas</taxon>
    </lineage>
</organism>
<accession>Q20Y28</accession>
<dbReference type="KEGG" id="rpc:RPC_4435"/>
<reference evidence="2" key="1">
    <citation type="submission" date="2006-03" db="EMBL/GenBank/DDBJ databases">
        <title>Complete sequence of Rhodopseudomonas palustris BisB18.</title>
        <authorList>
            <consortium name="US DOE Joint Genome Institute"/>
            <person name="Copeland A."/>
            <person name="Lucas S."/>
            <person name="Lapidus A."/>
            <person name="Barry K."/>
            <person name="Detter J.C."/>
            <person name="Glavina del Rio T."/>
            <person name="Hammon N."/>
            <person name="Israni S."/>
            <person name="Dalin E."/>
            <person name="Tice H."/>
            <person name="Pitluck S."/>
            <person name="Chain P."/>
            <person name="Malfatti S."/>
            <person name="Shin M."/>
            <person name="Vergez L."/>
            <person name="Schmutz J."/>
            <person name="Larimer F."/>
            <person name="Land M."/>
            <person name="Hauser L."/>
            <person name="Pelletier D.A."/>
            <person name="Kyrpides N."/>
            <person name="Anderson I."/>
            <person name="Oda Y."/>
            <person name="Harwood C.S."/>
            <person name="Richardson P."/>
        </authorList>
    </citation>
    <scope>NUCLEOTIDE SEQUENCE [LARGE SCALE GENOMIC DNA]</scope>
    <source>
        <strain evidence="2">BisB18</strain>
    </source>
</reference>
<dbReference type="STRING" id="316056.RPC_4435"/>
<gene>
    <name evidence="2" type="ordered locus">RPC_4435</name>
</gene>
<sequence length="251" mass="27240">MSRFPRYAIYYVPAADSALACFGAALLGYDVHRGGDVEFPADLASLVDDWRELTADPRAYGFHATLKAPFSLAPGATEAALRKACEDFVATAPPIPVIKPTVAAISGFIAVVPAVPSPALIALAQACVTTFDGFRAPLTEQDRARRNPAALSPAQVGYLDRWGYPYVFEQFRFHMTLTGRLPANRQEPILALLQQRFATLALSELAIDRIALFRQCDAAERFEVIGEFALRSAADRNSGSPEPAPEALQRS</sequence>
<dbReference type="AlphaFoldDB" id="Q20Y28"/>
<keyword evidence="1" id="KW-0812">Transmembrane</keyword>
<keyword evidence="1" id="KW-1133">Transmembrane helix</keyword>
<dbReference type="PIRSF" id="PIRSF033328">
    <property type="entry name" value="Phest_Mll4975"/>
    <property type="match status" value="1"/>
</dbReference>
<evidence type="ECO:0000256" key="1">
    <source>
        <dbReference type="SAM" id="Phobius"/>
    </source>
</evidence>
<dbReference type="eggNOG" id="COG3709">
    <property type="taxonomic scope" value="Bacteria"/>
</dbReference>
<feature type="transmembrane region" description="Helical" evidence="1">
    <location>
        <begin position="7"/>
        <end position="29"/>
    </location>
</feature>
<dbReference type="RefSeq" id="WP_011474839.1">
    <property type="nucleotide sequence ID" value="NC_007925.1"/>
</dbReference>
<name>Q20Y28_RHOPB</name>
<proteinExistence type="predicted"/>
<evidence type="ECO:0008006" key="3">
    <source>
        <dbReference type="Google" id="ProtNLM"/>
    </source>
</evidence>
<dbReference type="EMBL" id="CP000301">
    <property type="protein sequence ID" value="ABD89958.1"/>
    <property type="molecule type" value="Genomic_DNA"/>
</dbReference>
<dbReference type="InterPro" id="IPR009389">
    <property type="entry name" value="DUF1045"/>
</dbReference>
<dbReference type="OrthoDB" id="4954742at2"/>
<keyword evidence="1" id="KW-0472">Membrane</keyword>
<dbReference type="NCBIfam" id="TIGR03223">
    <property type="entry name" value="Phn_opern_protn"/>
    <property type="match status" value="1"/>
</dbReference>
<dbReference type="InterPro" id="IPR009097">
    <property type="entry name" value="Cyclic_Pdiesterase"/>
</dbReference>
<protein>
    <recommendedName>
        <fullName evidence="3">Phosphonate metabolism protein</fullName>
    </recommendedName>
</protein>
<dbReference type="Pfam" id="PF06299">
    <property type="entry name" value="DUF1045"/>
    <property type="match status" value="1"/>
</dbReference>
<dbReference type="Gene3D" id="3.90.1140.10">
    <property type="entry name" value="Cyclic phosphodiesterase"/>
    <property type="match status" value="1"/>
</dbReference>
<dbReference type="HOGENOM" id="CLU_074099_0_0_5"/>
<dbReference type="SUPFAM" id="SSF55144">
    <property type="entry name" value="LigT-like"/>
    <property type="match status" value="1"/>
</dbReference>
<evidence type="ECO:0000313" key="2">
    <source>
        <dbReference type="EMBL" id="ABD89958.1"/>
    </source>
</evidence>